<dbReference type="Proteomes" id="UP000199202">
    <property type="component" value="Unassembled WGS sequence"/>
</dbReference>
<reference evidence="1 2" key="1">
    <citation type="submission" date="2016-10" db="EMBL/GenBank/DDBJ databases">
        <authorList>
            <person name="de Groot N.N."/>
        </authorList>
    </citation>
    <scope>NUCLEOTIDE SEQUENCE [LARGE SCALE GENOMIC DNA]</scope>
    <source>
        <strain evidence="1 2">CGMCC 4.6533</strain>
    </source>
</reference>
<proteinExistence type="predicted"/>
<protein>
    <submittedName>
        <fullName evidence="1">Uncharacterized protein</fullName>
    </submittedName>
</protein>
<name>A0A1G8HV10_9ACTN</name>
<keyword evidence="2" id="KW-1185">Reference proteome</keyword>
<evidence type="ECO:0000313" key="2">
    <source>
        <dbReference type="Proteomes" id="UP000199202"/>
    </source>
</evidence>
<sequence>MRGNRPREYGAGMRRCPDCGYWEPAGAPGCARCAERVDGIVEEGWRAFLEREFGTSELPDERLVAEMVVDEPDKHPWRVVDAAYDRLTCVECGDRLSRGPATCATCNQANGFRYVAVEIDRPGVPPGNEHALRVNVAVTRRPYGISDSEVLLRRLSLPVLLAGGLPTRAQAQATKAMAGKGATEAELAAAIYRGWGHDRTAEVNP</sequence>
<gene>
    <name evidence="1" type="ORF">SAMN05421869_104291</name>
</gene>
<evidence type="ECO:0000313" key="1">
    <source>
        <dbReference type="EMBL" id="SDI10454.1"/>
    </source>
</evidence>
<accession>A0A1G8HV10</accession>
<dbReference type="EMBL" id="FNDJ01000004">
    <property type="protein sequence ID" value="SDI10454.1"/>
    <property type="molecule type" value="Genomic_DNA"/>
</dbReference>
<organism evidence="1 2">
    <name type="scientific">Nonomuraea jiangxiensis</name>
    <dbReference type="NCBI Taxonomy" id="633440"/>
    <lineage>
        <taxon>Bacteria</taxon>
        <taxon>Bacillati</taxon>
        <taxon>Actinomycetota</taxon>
        <taxon>Actinomycetes</taxon>
        <taxon>Streptosporangiales</taxon>
        <taxon>Streptosporangiaceae</taxon>
        <taxon>Nonomuraea</taxon>
    </lineage>
</organism>
<dbReference type="AlphaFoldDB" id="A0A1G8HV10"/>